<organism evidence="2 3">
    <name type="scientific">Mediterraneibacter butyricigenes</name>
    <dbReference type="NCBI Taxonomy" id="2316025"/>
    <lineage>
        <taxon>Bacteria</taxon>
        <taxon>Bacillati</taxon>
        <taxon>Bacillota</taxon>
        <taxon>Clostridia</taxon>
        <taxon>Lachnospirales</taxon>
        <taxon>Lachnospiraceae</taxon>
        <taxon>Mediterraneibacter</taxon>
    </lineage>
</organism>
<evidence type="ECO:0000256" key="1">
    <source>
        <dbReference type="ARBA" id="ARBA00023235"/>
    </source>
</evidence>
<dbReference type="InterPro" id="IPR013785">
    <property type="entry name" value="Aldolase_TIM"/>
</dbReference>
<evidence type="ECO:0000313" key="2">
    <source>
        <dbReference type="EMBL" id="GCA67156.1"/>
    </source>
</evidence>
<dbReference type="InterPro" id="IPR035990">
    <property type="entry name" value="TIM_sf"/>
</dbReference>
<dbReference type="GO" id="GO:0004807">
    <property type="term" value="F:triose-phosphate isomerase activity"/>
    <property type="evidence" value="ECO:0007669"/>
    <property type="project" value="InterPro"/>
</dbReference>
<dbReference type="RefSeq" id="WP_117990292.1">
    <property type="nucleotide sequence ID" value="NZ_BHGK01000001.1"/>
</dbReference>
<proteinExistence type="predicted"/>
<evidence type="ECO:0000313" key="3">
    <source>
        <dbReference type="Proteomes" id="UP000265643"/>
    </source>
</evidence>
<dbReference type="PROSITE" id="PS51440">
    <property type="entry name" value="TIM_2"/>
    <property type="match status" value="1"/>
</dbReference>
<name>A0A391P4R9_9FIRM</name>
<dbReference type="EMBL" id="BHGK01000001">
    <property type="protein sequence ID" value="GCA67156.1"/>
    <property type="molecule type" value="Genomic_DNA"/>
</dbReference>
<dbReference type="SUPFAM" id="SSF51351">
    <property type="entry name" value="Triosephosphate isomerase (TIM)"/>
    <property type="match status" value="1"/>
</dbReference>
<accession>A0A391P4R9</accession>
<protein>
    <submittedName>
        <fullName evidence="2">Triose-phosphate isomerase</fullName>
    </submittedName>
</protein>
<keyword evidence="1 2" id="KW-0413">Isomerase</keyword>
<dbReference type="Pfam" id="PF00121">
    <property type="entry name" value="TIM"/>
    <property type="match status" value="1"/>
</dbReference>
<reference evidence="3" key="1">
    <citation type="submission" date="2018-09" db="EMBL/GenBank/DDBJ databases">
        <title>Draft Genome Sequence of Mediterraneibacter sp. KCTC 15684.</title>
        <authorList>
            <person name="Kim J.S."/>
            <person name="Han K.I."/>
            <person name="Suh M.K."/>
            <person name="Lee K.C."/>
            <person name="Eom M.K."/>
            <person name="Lee J.H."/>
            <person name="Park S.H."/>
            <person name="Kang S.W."/>
            <person name="Park J.E."/>
            <person name="Oh B.S."/>
            <person name="Yu S.Y."/>
            <person name="Choi S.H."/>
            <person name="Lee D.H."/>
            <person name="Yoon H."/>
            <person name="Kim B."/>
            <person name="Yang S.J."/>
            <person name="Lee J.S."/>
        </authorList>
    </citation>
    <scope>NUCLEOTIDE SEQUENCE [LARGE SCALE GENOMIC DNA]</scope>
    <source>
        <strain evidence="3">KCTC 15684</strain>
    </source>
</reference>
<dbReference type="AlphaFoldDB" id="A0A391P4R9"/>
<dbReference type="Proteomes" id="UP000265643">
    <property type="component" value="Unassembled WGS sequence"/>
</dbReference>
<keyword evidence="3" id="KW-1185">Reference proteome</keyword>
<comment type="caution">
    <text evidence="2">The sequence shown here is derived from an EMBL/GenBank/DDBJ whole genome shotgun (WGS) entry which is preliminary data.</text>
</comment>
<dbReference type="Gene3D" id="3.20.20.70">
    <property type="entry name" value="Aldolase class I"/>
    <property type="match status" value="1"/>
</dbReference>
<sequence>MKKKKVLKTPIFGINSKSYMYGDRLLDLAKYADQLAEEYDMTIMLSAPYVDLARIAQETKNLIVNAQGMDPTDVGRGMGHVLPESLANVGVDGVFLNHEERPMTLRQLVKAVSRAKELGLNTIILVDSVEEAKMVAILEPTIIVCEQTKLIGTGKTSDAEYMHATREAIKQINPNIIVIQGAGNRTADDQYNAIKNGSEGSGASSGIFLAEDPKTKIKELLEGVIRARDEFGTKVYNGD</sequence>
<dbReference type="InterPro" id="IPR000652">
    <property type="entry name" value="Triosephosphate_isomerase"/>
</dbReference>
<dbReference type="NCBIfam" id="NF003302">
    <property type="entry name" value="PRK04302.1"/>
    <property type="match status" value="1"/>
</dbReference>
<gene>
    <name evidence="2" type="ORF">KGMB01110_15920</name>
</gene>